<name>A0A7X0DL59_NOVIT</name>
<dbReference type="PANTHER" id="PTHR43463:SF1">
    <property type="entry name" value="NICOTINATE-NUCLEOTIDE--DIMETHYLBENZIMIDAZOLE PHOSPHORIBOSYLTRANSFERASE"/>
    <property type="match status" value="1"/>
</dbReference>
<evidence type="ECO:0000313" key="11">
    <source>
        <dbReference type="EMBL" id="MBB6209688.1"/>
    </source>
</evidence>
<dbReference type="AlphaFoldDB" id="A0A7X0DL59"/>
<dbReference type="EMBL" id="JACIIX010000003">
    <property type="protein sequence ID" value="MBB6209688.1"/>
    <property type="molecule type" value="Genomic_DNA"/>
</dbReference>
<keyword evidence="12" id="KW-1185">Reference proteome</keyword>
<comment type="function">
    <text evidence="10">Catalyzes the synthesis of alpha-ribazole-5'-phosphate from nicotinate mononucleotide (NAMN) and 5,6-dimethylbenzimidazole (DMB).</text>
</comment>
<evidence type="ECO:0000256" key="4">
    <source>
        <dbReference type="ARBA" id="ARBA00015486"/>
    </source>
</evidence>
<feature type="active site" description="Proton acceptor" evidence="10">
    <location>
        <position position="318"/>
    </location>
</feature>
<dbReference type="Pfam" id="PF02277">
    <property type="entry name" value="DBI_PRT"/>
    <property type="match status" value="1"/>
</dbReference>
<dbReference type="Proteomes" id="UP000544872">
    <property type="component" value="Unassembled WGS sequence"/>
</dbReference>
<dbReference type="HAMAP" id="MF_00230">
    <property type="entry name" value="CobT"/>
    <property type="match status" value="1"/>
</dbReference>
<dbReference type="SUPFAM" id="SSF52733">
    <property type="entry name" value="Nicotinate mononucleotide:5,6-dimethylbenzimidazole phosphoribosyltransferase (CobT)"/>
    <property type="match status" value="1"/>
</dbReference>
<evidence type="ECO:0000256" key="3">
    <source>
        <dbReference type="ARBA" id="ARBA00011991"/>
    </source>
</evidence>
<evidence type="ECO:0000256" key="10">
    <source>
        <dbReference type="HAMAP-Rule" id="MF_00230"/>
    </source>
</evidence>
<keyword evidence="7 10" id="KW-0808">Transferase</keyword>
<dbReference type="InterPro" id="IPR017846">
    <property type="entry name" value="Nict_dMeBzImd_PRibTrfase_bact"/>
</dbReference>
<reference evidence="11 12" key="1">
    <citation type="submission" date="2020-08" db="EMBL/GenBank/DDBJ databases">
        <title>Genomic Encyclopedia of Type Strains, Phase IV (KMG-IV): sequencing the most valuable type-strain genomes for metagenomic binning, comparative biology and taxonomic classification.</title>
        <authorList>
            <person name="Goeker M."/>
        </authorList>
    </citation>
    <scope>NUCLEOTIDE SEQUENCE [LARGE SCALE GENOMIC DNA]</scope>
    <source>
        <strain evidence="11 12">DSM 11590</strain>
    </source>
</reference>
<proteinExistence type="inferred from homology"/>
<comment type="caution">
    <text evidence="11">The sequence shown here is derived from an EMBL/GenBank/DDBJ whole genome shotgun (WGS) entry which is preliminary data.</text>
</comment>
<dbReference type="RefSeq" id="WP_184262175.1">
    <property type="nucleotide sequence ID" value="NZ_JACIIX010000003.1"/>
</dbReference>
<evidence type="ECO:0000256" key="5">
    <source>
        <dbReference type="ARBA" id="ARBA00022573"/>
    </source>
</evidence>
<evidence type="ECO:0000256" key="8">
    <source>
        <dbReference type="ARBA" id="ARBA00030686"/>
    </source>
</evidence>
<evidence type="ECO:0000256" key="7">
    <source>
        <dbReference type="ARBA" id="ARBA00022679"/>
    </source>
</evidence>
<dbReference type="GO" id="GO:0008939">
    <property type="term" value="F:nicotinate-nucleotide-dimethylbenzimidazole phosphoribosyltransferase activity"/>
    <property type="evidence" value="ECO:0007669"/>
    <property type="project" value="UniProtKB-UniRule"/>
</dbReference>
<evidence type="ECO:0000256" key="2">
    <source>
        <dbReference type="ARBA" id="ARBA00007110"/>
    </source>
</evidence>
<organism evidence="11 12">
    <name type="scientific">Novispirillum itersonii</name>
    <name type="common">Aquaspirillum itersonii</name>
    <dbReference type="NCBI Taxonomy" id="189"/>
    <lineage>
        <taxon>Bacteria</taxon>
        <taxon>Pseudomonadati</taxon>
        <taxon>Pseudomonadota</taxon>
        <taxon>Alphaproteobacteria</taxon>
        <taxon>Rhodospirillales</taxon>
        <taxon>Novispirillaceae</taxon>
        <taxon>Novispirillum</taxon>
    </lineage>
</organism>
<dbReference type="GO" id="GO:0009236">
    <property type="term" value="P:cobalamin biosynthetic process"/>
    <property type="evidence" value="ECO:0007669"/>
    <property type="project" value="UniProtKB-UniRule"/>
</dbReference>
<evidence type="ECO:0000256" key="6">
    <source>
        <dbReference type="ARBA" id="ARBA00022676"/>
    </source>
</evidence>
<dbReference type="CDD" id="cd02439">
    <property type="entry name" value="DMB-PRT_CobT"/>
    <property type="match status" value="1"/>
</dbReference>
<dbReference type="Gene3D" id="3.40.50.10210">
    <property type="match status" value="1"/>
</dbReference>
<evidence type="ECO:0000256" key="9">
    <source>
        <dbReference type="ARBA" id="ARBA00047340"/>
    </source>
</evidence>
<dbReference type="NCBIfam" id="NF000996">
    <property type="entry name" value="PRK00105.1"/>
    <property type="match status" value="1"/>
</dbReference>
<dbReference type="Gene3D" id="1.10.1610.10">
    <property type="match status" value="1"/>
</dbReference>
<evidence type="ECO:0000313" key="12">
    <source>
        <dbReference type="Proteomes" id="UP000544872"/>
    </source>
</evidence>
<dbReference type="InterPro" id="IPR023195">
    <property type="entry name" value="Nict_dMeBzImd_PRibTrfase_N"/>
</dbReference>
<comment type="pathway">
    <text evidence="1 10">Nucleoside biosynthesis; alpha-ribazole biosynthesis; alpha-ribazole from 5,6-dimethylbenzimidazole: step 1/2.</text>
</comment>
<dbReference type="PANTHER" id="PTHR43463">
    <property type="entry name" value="NICOTINATE-NUCLEOTIDE--DIMETHYLBENZIMIDAZOLE PHOSPHORIBOSYLTRANSFERASE"/>
    <property type="match status" value="1"/>
</dbReference>
<sequence>MTTLTAPVSSAAVLSGLTSLDAIRTLLRTLPGPDQAAQAAAAAREPTLTKPPGALGRLESLALWLAGWQGRHPPQVETPRCVVFAGNHGVAALGVSAFPAAVTVQMVLNFERGGAAINQLCRANGVALEVVALDLDTPTADFTQAPALEEAEFLAAFRAGVEQGLRPADLLCLGEMGIANTTSAAALALALFGGTAEDWTGPGTGVHGAALSRKAEVVAAGAARHVPEASDALDLLRRLGGRELAAIAGAVVGARLNRVPVVLDGFICTAAAAALHALVPGALDHCVVGHASQEPGHRRVLDTLGQQALLDLDLRLGEASGAVTAVPILRAAAACHAGMATFAEAGVSDA</sequence>
<dbReference type="EC" id="2.4.2.21" evidence="3 10"/>
<keyword evidence="6 10" id="KW-0328">Glycosyltransferase</keyword>
<dbReference type="InterPro" id="IPR036087">
    <property type="entry name" value="Nict_dMeBzImd_PRibTrfase_sf"/>
</dbReference>
<comment type="similarity">
    <text evidence="2 10">Belongs to the CobT family.</text>
</comment>
<accession>A0A7X0DL59</accession>
<dbReference type="UniPathway" id="UPA00061">
    <property type="reaction ID" value="UER00516"/>
</dbReference>
<evidence type="ECO:0000256" key="1">
    <source>
        <dbReference type="ARBA" id="ARBA00005049"/>
    </source>
</evidence>
<dbReference type="NCBIfam" id="TIGR03160">
    <property type="entry name" value="cobT_DBIPRT"/>
    <property type="match status" value="1"/>
</dbReference>
<comment type="catalytic activity">
    <reaction evidence="9 10">
        <text>5,6-dimethylbenzimidazole + nicotinate beta-D-ribonucleotide = alpha-ribazole 5'-phosphate + nicotinate + H(+)</text>
        <dbReference type="Rhea" id="RHEA:11196"/>
        <dbReference type="ChEBI" id="CHEBI:15378"/>
        <dbReference type="ChEBI" id="CHEBI:15890"/>
        <dbReference type="ChEBI" id="CHEBI:32544"/>
        <dbReference type="ChEBI" id="CHEBI:57502"/>
        <dbReference type="ChEBI" id="CHEBI:57918"/>
        <dbReference type="EC" id="2.4.2.21"/>
    </reaction>
</comment>
<protein>
    <recommendedName>
        <fullName evidence="4 10">Nicotinate-nucleotide--dimethylbenzimidazole phosphoribosyltransferase</fullName>
        <shortName evidence="10">NN:DBI PRT</shortName>
        <ecNumber evidence="3 10">2.4.2.21</ecNumber>
    </recommendedName>
    <alternativeName>
        <fullName evidence="8 10">N(1)-alpha-phosphoribosyltransferase</fullName>
    </alternativeName>
</protein>
<dbReference type="InterPro" id="IPR003200">
    <property type="entry name" value="Nict_dMeBzImd_PRibTrfase"/>
</dbReference>
<keyword evidence="5 10" id="KW-0169">Cobalamin biosynthesis</keyword>
<gene>
    <name evidence="10" type="primary">cobT</name>
    <name evidence="11" type="ORF">FHS48_001096</name>
</gene>